<dbReference type="InterPro" id="IPR036186">
    <property type="entry name" value="Serpin_sf"/>
</dbReference>
<evidence type="ECO:0000259" key="1">
    <source>
        <dbReference type="Pfam" id="PF00079"/>
    </source>
</evidence>
<accession>X1QHR8</accession>
<protein>
    <recommendedName>
        <fullName evidence="1">Serpin domain-containing protein</fullName>
    </recommendedName>
</protein>
<sequence length="111" mass="12229">MKKGKLILILTTFIIITLLSNAALFTQCSNEDSVKEDSIEEITTEKSDEIAASVDKNLIKANTRFGFNIFKELILEDKDENIFISPLSILLALAMTYNGAVGNTNLAMAEI</sequence>
<feature type="domain" description="Serpin" evidence="1">
    <location>
        <begin position="61"/>
        <end position="110"/>
    </location>
</feature>
<dbReference type="InterPro" id="IPR023796">
    <property type="entry name" value="Serpin_dom"/>
</dbReference>
<name>X1QHR8_9ZZZZ</name>
<dbReference type="Pfam" id="PF00079">
    <property type="entry name" value="Serpin"/>
    <property type="match status" value="1"/>
</dbReference>
<gene>
    <name evidence="2" type="ORF">S12H4_06154</name>
</gene>
<dbReference type="InterPro" id="IPR042178">
    <property type="entry name" value="Serpin_sf_1"/>
</dbReference>
<proteinExistence type="predicted"/>
<comment type="caution">
    <text evidence="2">The sequence shown here is derived from an EMBL/GenBank/DDBJ whole genome shotgun (WGS) entry which is preliminary data.</text>
</comment>
<dbReference type="Gene3D" id="3.30.497.10">
    <property type="entry name" value="Antithrombin, subunit I, domain 2"/>
    <property type="match status" value="1"/>
</dbReference>
<reference evidence="2" key="1">
    <citation type="journal article" date="2014" name="Front. Microbiol.">
        <title>High frequency of phylogenetically diverse reductive dehalogenase-homologous genes in deep subseafloor sedimentary metagenomes.</title>
        <authorList>
            <person name="Kawai M."/>
            <person name="Futagami T."/>
            <person name="Toyoda A."/>
            <person name="Takaki Y."/>
            <person name="Nishi S."/>
            <person name="Hori S."/>
            <person name="Arai W."/>
            <person name="Tsubouchi T."/>
            <person name="Morono Y."/>
            <person name="Uchiyama I."/>
            <person name="Ito T."/>
            <person name="Fujiyama A."/>
            <person name="Inagaki F."/>
            <person name="Takami H."/>
        </authorList>
    </citation>
    <scope>NUCLEOTIDE SEQUENCE</scope>
    <source>
        <strain evidence="2">Expedition CK06-06</strain>
    </source>
</reference>
<dbReference type="SUPFAM" id="SSF56574">
    <property type="entry name" value="Serpins"/>
    <property type="match status" value="1"/>
</dbReference>
<dbReference type="EMBL" id="BARW01002124">
    <property type="protein sequence ID" value="GAI67788.1"/>
    <property type="molecule type" value="Genomic_DNA"/>
</dbReference>
<organism evidence="2">
    <name type="scientific">marine sediment metagenome</name>
    <dbReference type="NCBI Taxonomy" id="412755"/>
    <lineage>
        <taxon>unclassified sequences</taxon>
        <taxon>metagenomes</taxon>
        <taxon>ecological metagenomes</taxon>
    </lineage>
</organism>
<dbReference type="AlphaFoldDB" id="X1QHR8"/>
<evidence type="ECO:0000313" key="2">
    <source>
        <dbReference type="EMBL" id="GAI67788.1"/>
    </source>
</evidence>